<proteinExistence type="predicted"/>
<dbReference type="GO" id="GO:0016747">
    <property type="term" value="F:acyltransferase activity, transferring groups other than amino-acyl groups"/>
    <property type="evidence" value="ECO:0007669"/>
    <property type="project" value="InterPro"/>
</dbReference>
<dbReference type="PROSITE" id="PS51186">
    <property type="entry name" value="GNAT"/>
    <property type="match status" value="1"/>
</dbReference>
<protein>
    <submittedName>
        <fullName evidence="2">Acetyltransferase</fullName>
    </submittedName>
</protein>
<sequence length="167" mass="18824">MLNITPAALDHLPVIRDIAYRTWPATFGEILSPEQIAYMLEMMYSLDALREQVNEKQHVFLLATEPDSDQFLGYASYELNYQNQPITKIHKIYILPESQGKGVGNALISAVTDVARQHGNTALSLNVNKHNKAVRFYERIGFAIAKTETIDIGNGFIMDDLVMIKPL</sequence>
<name>A0A1P9WWM4_9BACT</name>
<dbReference type="Gene3D" id="3.40.630.30">
    <property type="match status" value="1"/>
</dbReference>
<feature type="domain" description="N-acetyltransferase" evidence="1">
    <location>
        <begin position="2"/>
        <end position="167"/>
    </location>
</feature>
<dbReference type="InterPro" id="IPR000182">
    <property type="entry name" value="GNAT_dom"/>
</dbReference>
<dbReference type="InterPro" id="IPR016181">
    <property type="entry name" value="Acyl_CoA_acyltransferase"/>
</dbReference>
<accession>A0A1P9WWM4</accession>
<evidence type="ECO:0000313" key="3">
    <source>
        <dbReference type="Proteomes" id="UP000187941"/>
    </source>
</evidence>
<dbReference type="RefSeq" id="WP_077131226.1">
    <property type="nucleotide sequence ID" value="NZ_CP014263.1"/>
</dbReference>
<keyword evidence="2" id="KW-0808">Transferase</keyword>
<dbReference type="SUPFAM" id="SSF55729">
    <property type="entry name" value="Acyl-CoA N-acyltransferases (Nat)"/>
    <property type="match status" value="1"/>
</dbReference>
<dbReference type="EMBL" id="CP014263">
    <property type="protein sequence ID" value="AQG79792.1"/>
    <property type="molecule type" value="Genomic_DNA"/>
</dbReference>
<dbReference type="AlphaFoldDB" id="A0A1P9WWM4"/>
<dbReference type="Proteomes" id="UP000187941">
    <property type="component" value="Chromosome"/>
</dbReference>
<dbReference type="PANTHER" id="PTHR43617">
    <property type="entry name" value="L-AMINO ACID N-ACETYLTRANSFERASE"/>
    <property type="match status" value="1"/>
</dbReference>
<dbReference type="OrthoDB" id="9800604at2"/>
<organism evidence="2 3">
    <name type="scientific">Spirosoma montaniterrae</name>
    <dbReference type="NCBI Taxonomy" id="1178516"/>
    <lineage>
        <taxon>Bacteria</taxon>
        <taxon>Pseudomonadati</taxon>
        <taxon>Bacteroidota</taxon>
        <taxon>Cytophagia</taxon>
        <taxon>Cytophagales</taxon>
        <taxon>Cytophagaceae</taxon>
        <taxon>Spirosoma</taxon>
    </lineage>
</organism>
<dbReference type="STRING" id="1178516.AWR27_10920"/>
<dbReference type="CDD" id="cd04301">
    <property type="entry name" value="NAT_SF"/>
    <property type="match status" value="1"/>
</dbReference>
<evidence type="ECO:0000259" key="1">
    <source>
        <dbReference type="PROSITE" id="PS51186"/>
    </source>
</evidence>
<gene>
    <name evidence="2" type="ORF">AWR27_10920</name>
</gene>
<reference evidence="2 3" key="1">
    <citation type="submission" date="2016-01" db="EMBL/GenBank/DDBJ databases">
        <authorList>
            <person name="Oliw E.H."/>
        </authorList>
    </citation>
    <scope>NUCLEOTIDE SEQUENCE [LARGE SCALE GENOMIC DNA]</scope>
    <source>
        <strain evidence="2 3">DY10</strain>
    </source>
</reference>
<evidence type="ECO:0000313" key="2">
    <source>
        <dbReference type="EMBL" id="AQG79792.1"/>
    </source>
</evidence>
<dbReference type="Pfam" id="PF13673">
    <property type="entry name" value="Acetyltransf_10"/>
    <property type="match status" value="1"/>
</dbReference>
<dbReference type="InterPro" id="IPR050276">
    <property type="entry name" value="MshD_Acetyltransferase"/>
</dbReference>
<keyword evidence="3" id="KW-1185">Reference proteome</keyword>
<dbReference type="PANTHER" id="PTHR43617:SF33">
    <property type="entry name" value="SPORE COAT POLYSACCHARIDE BIOSYNTHESIS PROTEIN SPSD"/>
    <property type="match status" value="1"/>
</dbReference>
<dbReference type="KEGG" id="smon:AWR27_10920"/>